<dbReference type="PROSITE" id="PS00606">
    <property type="entry name" value="KS3_1"/>
    <property type="match status" value="1"/>
</dbReference>
<keyword evidence="3 4" id="KW-0808">Transferase</keyword>
<dbReference type="Gene3D" id="3.40.47.10">
    <property type="match status" value="2"/>
</dbReference>
<dbReference type="Pfam" id="PF00109">
    <property type="entry name" value="ketoacyl-synt"/>
    <property type="match status" value="2"/>
</dbReference>
<feature type="domain" description="Ketosynthase family 3 (KS3)" evidence="5">
    <location>
        <begin position="6"/>
        <end position="463"/>
    </location>
</feature>
<dbReference type="InterPro" id="IPR016039">
    <property type="entry name" value="Thiolase-like"/>
</dbReference>
<proteinExistence type="inferred from homology"/>
<evidence type="ECO:0000259" key="5">
    <source>
        <dbReference type="PROSITE" id="PS52004"/>
    </source>
</evidence>
<comment type="caution">
    <text evidence="6">The sequence shown here is derived from an EMBL/GenBank/DDBJ whole genome shotgun (WGS) entry which is preliminary data.</text>
</comment>
<dbReference type="PANTHER" id="PTHR43775:SF37">
    <property type="entry name" value="SI:DKEY-61P9.11"/>
    <property type="match status" value="1"/>
</dbReference>
<dbReference type="InterPro" id="IPR014031">
    <property type="entry name" value="Ketoacyl_synth_C"/>
</dbReference>
<evidence type="ECO:0000256" key="1">
    <source>
        <dbReference type="ARBA" id="ARBA00022450"/>
    </source>
</evidence>
<dbReference type="Proteomes" id="UP001221838">
    <property type="component" value="Unassembled WGS sequence"/>
</dbReference>
<name>A0ABT5DLU4_9BACT</name>
<feature type="domain" description="Ketosynthase family 3 (KS3)" evidence="5">
    <location>
        <begin position="482"/>
        <end position="947"/>
    </location>
</feature>
<dbReference type="SMART" id="SM00825">
    <property type="entry name" value="PKS_KS"/>
    <property type="match status" value="2"/>
</dbReference>
<accession>A0ABT5DLU4</accession>
<evidence type="ECO:0000256" key="4">
    <source>
        <dbReference type="RuleBase" id="RU003694"/>
    </source>
</evidence>
<sequence length="950" mass="101897">MPSVRQDPIAIIGMGCVLPDAPDVPAFWRNLQSGHVAVRQLAGARWDWSQYGSEDPGAADRTYSLMGAPAGDLRFDWKKFKLPPIETRLLHSIEMMVMEAAYQALVGAGYTPERTFARDRVAVVAGSSGMGRKSNQGFNFKWRLPEMLLAAQQTGVWRELSSAQAAEVAETVQKDFIQRYIEQSDDWAFWGFMSPVLGRICSLFDLQGPHFCVDAHAASGLAAMEVAVQGLMSGEWDMALVGAASPALSPMEYVLHSKLRRLSPSGVFPLDARANGTALGEGAVMLLIKRLEAAEREGDPIYAVLRGVGGVSRGSGPVMTATDAQVHQRAAAVALDRAGVELASISYLETGATGVPNWDAHIVSGLAGAYQGARQVSLGAVAESVGDLQTTSSLAAMLKVIHSLRSRTLIPQRTFQERHPEIPLEGTPFRINAEASWPERGPLRAGIHAAGFGGVAYHAVLEAYAPEGPRAVVQAVAPKPPAEPIAIVGLACRYPGASTAEELWKKGLHGRSSVTDIPEKRWPVSLYYDGTRPATRGKEAFFRVYAPKSALVEDTPFPFKEFGVPPAAVAQMDPSQRWCLEVAREALRDAGYGAERTLPLERTAVIVATTPGNHQEVMVEAQLAYPEFAEVYRQALLSSGVPVAQVERFIEEARRLFQGQRPPITSETLPGLLNSAPATRLARALNARGPAFTVESACASTLAALSLSIQGLRDGRWDAALAGGVWSQITAPYCVNMCFVGAVSPTGETRPFSKDADGFVHGEGCGMFVLKRLSDARRDGDRIHAVIAGMGASTDGRGKSIFASQERGQELAMQRALADSQAEPGSIQYVEAHGSGMPEGDIPEAGALLKVYGRKDNPVAVGALKPLIGHSYIASGAAGIIRAVLALQHRTLPPIFTGPTLNPNVPWNDQLVFHREPRGWPSTNAPRRAAVNAYGFGGTNYHVVLEECAE</sequence>
<dbReference type="SUPFAM" id="SSF53901">
    <property type="entry name" value="Thiolase-like"/>
    <property type="match status" value="3"/>
</dbReference>
<dbReference type="InterPro" id="IPR020841">
    <property type="entry name" value="PKS_Beta-ketoAc_synthase_dom"/>
</dbReference>
<dbReference type="EMBL" id="JAQNDM010000002">
    <property type="protein sequence ID" value="MDC0713342.1"/>
    <property type="molecule type" value="Genomic_DNA"/>
</dbReference>
<evidence type="ECO:0000256" key="3">
    <source>
        <dbReference type="ARBA" id="ARBA00022679"/>
    </source>
</evidence>
<dbReference type="Pfam" id="PF02801">
    <property type="entry name" value="Ketoacyl-synt_C"/>
    <property type="match status" value="2"/>
</dbReference>
<evidence type="ECO:0000313" key="6">
    <source>
        <dbReference type="EMBL" id="MDC0713342.1"/>
    </source>
</evidence>
<reference evidence="6 7" key="1">
    <citation type="submission" date="2022-11" db="EMBL/GenBank/DDBJ databases">
        <title>Minimal conservation of predation-associated metabolite biosynthetic gene clusters underscores biosynthetic potential of Myxococcota including descriptions for ten novel species: Archangium lansinium sp. nov., Myxococcus landrumus sp. nov., Nannocystis bai.</title>
        <authorList>
            <person name="Ahearne A."/>
            <person name="Stevens C."/>
            <person name="Dowd S."/>
        </authorList>
    </citation>
    <scope>NUCLEOTIDE SEQUENCE [LARGE SCALE GENOMIC DNA]</scope>
    <source>
        <strain evidence="6 7">NCWAL01</strain>
    </source>
</reference>
<comment type="similarity">
    <text evidence="4">Belongs to the thiolase-like superfamily. Beta-ketoacyl-ACP synthases family.</text>
</comment>
<evidence type="ECO:0000256" key="2">
    <source>
        <dbReference type="ARBA" id="ARBA00022553"/>
    </source>
</evidence>
<gene>
    <name evidence="6" type="ORF">POL68_33070</name>
</gene>
<dbReference type="RefSeq" id="WP_272143568.1">
    <property type="nucleotide sequence ID" value="NZ_JAQNDM010000002.1"/>
</dbReference>
<evidence type="ECO:0000313" key="7">
    <source>
        <dbReference type="Proteomes" id="UP001221838"/>
    </source>
</evidence>
<dbReference type="InterPro" id="IPR018201">
    <property type="entry name" value="Ketoacyl_synth_AS"/>
</dbReference>
<dbReference type="PROSITE" id="PS52004">
    <property type="entry name" value="KS3_2"/>
    <property type="match status" value="2"/>
</dbReference>
<organism evidence="6 7">
    <name type="scientific">Stigmatella ashevillensis</name>
    <dbReference type="NCBI Taxonomy" id="2995309"/>
    <lineage>
        <taxon>Bacteria</taxon>
        <taxon>Pseudomonadati</taxon>
        <taxon>Myxococcota</taxon>
        <taxon>Myxococcia</taxon>
        <taxon>Myxococcales</taxon>
        <taxon>Cystobacterineae</taxon>
        <taxon>Archangiaceae</taxon>
        <taxon>Stigmatella</taxon>
    </lineage>
</organism>
<keyword evidence="2" id="KW-0597">Phosphoprotein</keyword>
<keyword evidence="1" id="KW-0596">Phosphopantetheine</keyword>
<keyword evidence="7" id="KW-1185">Reference proteome</keyword>
<dbReference type="PANTHER" id="PTHR43775">
    <property type="entry name" value="FATTY ACID SYNTHASE"/>
    <property type="match status" value="1"/>
</dbReference>
<dbReference type="InterPro" id="IPR050091">
    <property type="entry name" value="PKS_NRPS_Biosynth_Enz"/>
</dbReference>
<dbReference type="CDD" id="cd00833">
    <property type="entry name" value="PKS"/>
    <property type="match status" value="2"/>
</dbReference>
<protein>
    <submittedName>
        <fullName evidence="6">Polyketide synthase</fullName>
    </submittedName>
</protein>
<dbReference type="InterPro" id="IPR014030">
    <property type="entry name" value="Ketoacyl_synth_N"/>
</dbReference>